<dbReference type="HOGENOM" id="CLU_1326964_0_0_1"/>
<keyword evidence="2" id="KW-1185">Reference proteome</keyword>
<dbReference type="RefSeq" id="XP_003330489.2">
    <property type="nucleotide sequence ID" value="XM_003330441.2"/>
</dbReference>
<evidence type="ECO:0000313" key="1">
    <source>
        <dbReference type="EMBL" id="EFP86070.2"/>
    </source>
</evidence>
<gene>
    <name evidence="1" type="ORF">PGTG_12026</name>
</gene>
<organism evidence="1 2">
    <name type="scientific">Puccinia graminis f. sp. tritici (strain CRL 75-36-700-3 / race SCCL)</name>
    <name type="common">Black stem rust fungus</name>
    <dbReference type="NCBI Taxonomy" id="418459"/>
    <lineage>
        <taxon>Eukaryota</taxon>
        <taxon>Fungi</taxon>
        <taxon>Dikarya</taxon>
        <taxon>Basidiomycota</taxon>
        <taxon>Pucciniomycotina</taxon>
        <taxon>Pucciniomycetes</taxon>
        <taxon>Pucciniales</taxon>
        <taxon>Pucciniaceae</taxon>
        <taxon>Puccinia</taxon>
    </lineage>
</organism>
<dbReference type="EMBL" id="DS178298">
    <property type="protein sequence ID" value="EFP86070.2"/>
    <property type="molecule type" value="Genomic_DNA"/>
</dbReference>
<sequence>MSTDSTSAIFFHSAGPDTKAKAIRPGKRERKEIAVAKAQLVKDAINLREPNPTQSVKQWRAGTWAPSKVKNKRDNITKVPLTKGMSSQEKARFQVAQMLNLRNIARGHAKEDKDVVGYIPDAFFKSSNFKNALSQYQGSFILTHGNQKEVIAIYCLFTQKVRYLVKTNEALVKGKMYAHGFRSLLTGTGPYANCSKLQKVKNWSKKE</sequence>
<accession>E3KP45</accession>
<dbReference type="InParanoid" id="E3KP45"/>
<protein>
    <submittedName>
        <fullName evidence="1">Uncharacterized protein</fullName>
    </submittedName>
</protein>
<evidence type="ECO:0000313" key="2">
    <source>
        <dbReference type="Proteomes" id="UP000008783"/>
    </source>
</evidence>
<dbReference type="VEuPathDB" id="FungiDB:PGTG_12026"/>
<dbReference type="OrthoDB" id="2515570at2759"/>
<dbReference type="AlphaFoldDB" id="E3KP45"/>
<name>E3KP45_PUCGT</name>
<reference evidence="2" key="2">
    <citation type="journal article" date="2011" name="Proc. Natl. Acad. Sci. U.S.A.">
        <title>Obligate biotrophy features unraveled by the genomic analysis of rust fungi.</title>
        <authorList>
            <person name="Duplessis S."/>
            <person name="Cuomo C.A."/>
            <person name="Lin Y.-C."/>
            <person name="Aerts A."/>
            <person name="Tisserant E."/>
            <person name="Veneault-Fourrey C."/>
            <person name="Joly D.L."/>
            <person name="Hacquard S."/>
            <person name="Amselem J."/>
            <person name="Cantarel B.L."/>
            <person name="Chiu R."/>
            <person name="Coutinho P.M."/>
            <person name="Feau N."/>
            <person name="Field M."/>
            <person name="Frey P."/>
            <person name="Gelhaye E."/>
            <person name="Goldberg J."/>
            <person name="Grabherr M.G."/>
            <person name="Kodira C.D."/>
            <person name="Kohler A."/>
            <person name="Kuees U."/>
            <person name="Lindquist E.A."/>
            <person name="Lucas S.M."/>
            <person name="Mago R."/>
            <person name="Mauceli E."/>
            <person name="Morin E."/>
            <person name="Murat C."/>
            <person name="Pangilinan J.L."/>
            <person name="Park R."/>
            <person name="Pearson M."/>
            <person name="Quesneville H."/>
            <person name="Rouhier N."/>
            <person name="Sakthikumar S."/>
            <person name="Salamov A.A."/>
            <person name="Schmutz J."/>
            <person name="Selles B."/>
            <person name="Shapiro H."/>
            <person name="Tanguay P."/>
            <person name="Tuskan G.A."/>
            <person name="Henrissat B."/>
            <person name="Van de Peer Y."/>
            <person name="Rouze P."/>
            <person name="Ellis J.G."/>
            <person name="Dodds P.N."/>
            <person name="Schein J.E."/>
            <person name="Zhong S."/>
            <person name="Hamelin R.C."/>
            <person name="Grigoriev I.V."/>
            <person name="Szabo L.J."/>
            <person name="Martin F."/>
        </authorList>
    </citation>
    <scope>NUCLEOTIDE SEQUENCE [LARGE SCALE GENOMIC DNA]</scope>
    <source>
        <strain evidence="2">CRL 75-36-700-3 / race SCCL</strain>
    </source>
</reference>
<dbReference type="KEGG" id="pgr:PGTG_12026"/>
<dbReference type="GeneID" id="10540075"/>
<proteinExistence type="predicted"/>
<dbReference type="Proteomes" id="UP000008783">
    <property type="component" value="Unassembled WGS sequence"/>
</dbReference>
<reference key="1">
    <citation type="submission" date="2007-01" db="EMBL/GenBank/DDBJ databases">
        <title>The Genome Sequence of Puccinia graminis f. sp. tritici Strain CRL 75-36-700-3.</title>
        <authorList>
            <consortium name="The Broad Institute Genome Sequencing Platform"/>
            <person name="Birren B."/>
            <person name="Lander E."/>
            <person name="Galagan J."/>
            <person name="Nusbaum C."/>
            <person name="Devon K."/>
            <person name="Cuomo C."/>
            <person name="Jaffe D."/>
            <person name="Butler J."/>
            <person name="Alvarez P."/>
            <person name="Gnerre S."/>
            <person name="Grabherr M."/>
            <person name="Mauceli E."/>
            <person name="Brockman W."/>
            <person name="Young S."/>
            <person name="LaButti K."/>
            <person name="Sykes S."/>
            <person name="DeCaprio D."/>
            <person name="Crawford M."/>
            <person name="Koehrsen M."/>
            <person name="Engels R."/>
            <person name="Montgomery P."/>
            <person name="Pearson M."/>
            <person name="Howarth C."/>
            <person name="Larson L."/>
            <person name="White J."/>
            <person name="Zeng Q."/>
            <person name="Kodira C."/>
            <person name="Yandava C."/>
            <person name="Alvarado L."/>
            <person name="O'Leary S."/>
            <person name="Szabo L."/>
            <person name="Dean R."/>
            <person name="Schein J."/>
        </authorList>
    </citation>
    <scope>NUCLEOTIDE SEQUENCE</scope>
    <source>
        <strain>CRL 75-36-700-3</strain>
    </source>
</reference>